<evidence type="ECO:0000313" key="2">
    <source>
        <dbReference type="EMBL" id="HDP77987.1"/>
    </source>
</evidence>
<protein>
    <submittedName>
        <fullName evidence="2">Uncharacterized protein</fullName>
    </submittedName>
</protein>
<reference evidence="2" key="1">
    <citation type="journal article" date="2020" name="mSystems">
        <title>Genome- and Community-Level Interaction Insights into Carbon Utilization and Element Cycling Functions of Hydrothermarchaeota in Hydrothermal Sediment.</title>
        <authorList>
            <person name="Zhou Z."/>
            <person name="Liu Y."/>
            <person name="Xu W."/>
            <person name="Pan J."/>
            <person name="Luo Z.H."/>
            <person name="Li M."/>
        </authorList>
    </citation>
    <scope>NUCLEOTIDE SEQUENCE [LARGE SCALE GENOMIC DNA]</scope>
    <source>
        <strain evidence="2">SpSt-1179</strain>
    </source>
</reference>
<dbReference type="EMBL" id="DSBT01000204">
    <property type="protein sequence ID" value="HDP77987.1"/>
    <property type="molecule type" value="Genomic_DNA"/>
</dbReference>
<accession>A0A7C1H7Y9</accession>
<feature type="transmembrane region" description="Helical" evidence="1">
    <location>
        <begin position="108"/>
        <end position="138"/>
    </location>
</feature>
<dbReference type="AlphaFoldDB" id="A0A7C1H7Y9"/>
<sequence length="228" mass="24639">MKRAGISETDSKIVNRTILLVVSTMAIIFGVGGIGHGFFEALQGFTSTNGLLINAIGEANKMWEYGNEPAFTVIPNFLITGIASIALGMAVIVWSVGFLHRKNGPTVLLFLFILLFLVGGGIGQVVFFSIIWVFSTFIHKQLKPLKSGKVGSLRKKVARYWLVFLAASSFGILFALEIAVFGLVPFVRNPDAISLEMLFSLGTGFVLMILAFLSGMVNDSESKRGLAA</sequence>
<feature type="transmembrane region" description="Helical" evidence="1">
    <location>
        <begin position="158"/>
        <end position="186"/>
    </location>
</feature>
<feature type="transmembrane region" description="Helical" evidence="1">
    <location>
        <begin position="73"/>
        <end position="96"/>
    </location>
</feature>
<feature type="transmembrane region" description="Helical" evidence="1">
    <location>
        <begin position="18"/>
        <end position="39"/>
    </location>
</feature>
<name>A0A7C1H7Y9_9BACT</name>
<dbReference type="Proteomes" id="UP000886198">
    <property type="component" value="Unassembled WGS sequence"/>
</dbReference>
<gene>
    <name evidence="2" type="ORF">ENN47_07370</name>
</gene>
<evidence type="ECO:0000256" key="1">
    <source>
        <dbReference type="SAM" id="Phobius"/>
    </source>
</evidence>
<keyword evidence="1" id="KW-0812">Transmembrane</keyword>
<organism evidence="2">
    <name type="scientific">Mesotoga infera</name>
    <dbReference type="NCBI Taxonomy" id="1236046"/>
    <lineage>
        <taxon>Bacteria</taxon>
        <taxon>Thermotogati</taxon>
        <taxon>Thermotogota</taxon>
        <taxon>Thermotogae</taxon>
        <taxon>Kosmotogales</taxon>
        <taxon>Kosmotogaceae</taxon>
        <taxon>Mesotoga</taxon>
    </lineage>
</organism>
<proteinExistence type="predicted"/>
<feature type="transmembrane region" description="Helical" evidence="1">
    <location>
        <begin position="198"/>
        <end position="217"/>
    </location>
</feature>
<keyword evidence="1" id="KW-1133">Transmembrane helix</keyword>
<comment type="caution">
    <text evidence="2">The sequence shown here is derived from an EMBL/GenBank/DDBJ whole genome shotgun (WGS) entry which is preliminary data.</text>
</comment>
<keyword evidence="1" id="KW-0472">Membrane</keyword>